<dbReference type="STRING" id="202952.GCA_000747725_00136"/>
<name>N8ZMF2_9GAMM</name>
<dbReference type="EMBL" id="APPN01000073">
    <property type="protein sequence ID" value="ENV32675.1"/>
    <property type="molecule type" value="Genomic_DNA"/>
</dbReference>
<sequence>MKNEYDEILLNFSKLCPYIKPAIKSNNINITYLTKENFNNYLFFQKALFYSKKLLEDNEYLSSFLIIIEPDNCFDIIWNKIEWVHFILKKIFSSKSILFGKFSKSNFQSNFIEKNTIMFVIRKSNIKIDKKFIKKNCIKNEIIKEFNEKNTISGYSIEDIYSDLDLSKKIYKILKNDLTSG</sequence>
<accession>N8ZMF2</accession>
<dbReference type="HOGENOM" id="CLU_1485998_0_0_6"/>
<dbReference type="Proteomes" id="UP000013117">
    <property type="component" value="Unassembled WGS sequence"/>
</dbReference>
<reference evidence="1 2" key="1">
    <citation type="submission" date="2013-02" db="EMBL/GenBank/DDBJ databases">
        <title>The Genome Sequence of Acinetobacter gerneri CIP 107464.</title>
        <authorList>
            <consortium name="The Broad Institute Genome Sequencing Platform"/>
            <consortium name="The Broad Institute Genome Sequencing Center for Infectious Disease"/>
            <person name="Cerqueira G."/>
            <person name="Feldgarden M."/>
            <person name="Courvalin P."/>
            <person name="Perichon B."/>
            <person name="Grillot-Courvalin C."/>
            <person name="Clermont D."/>
            <person name="Rocha E."/>
            <person name="Yoon E.-J."/>
            <person name="Nemec A."/>
            <person name="Walker B."/>
            <person name="Young S.K."/>
            <person name="Zeng Q."/>
            <person name="Gargeya S."/>
            <person name="Fitzgerald M."/>
            <person name="Haas B."/>
            <person name="Abouelleil A."/>
            <person name="Alvarado L."/>
            <person name="Arachchi H.M."/>
            <person name="Berlin A.M."/>
            <person name="Chapman S.B."/>
            <person name="Dewar J."/>
            <person name="Goldberg J."/>
            <person name="Griggs A."/>
            <person name="Gujja S."/>
            <person name="Hansen M."/>
            <person name="Howarth C."/>
            <person name="Imamovic A."/>
            <person name="Larimer J."/>
            <person name="McCowan C."/>
            <person name="Murphy C."/>
            <person name="Neiman D."/>
            <person name="Pearson M."/>
            <person name="Priest M."/>
            <person name="Roberts A."/>
            <person name="Saif S."/>
            <person name="Shea T."/>
            <person name="Sisk P."/>
            <person name="Sykes S."/>
            <person name="Wortman J."/>
            <person name="Nusbaum C."/>
            <person name="Birren B."/>
        </authorList>
    </citation>
    <scope>NUCLEOTIDE SEQUENCE [LARGE SCALE GENOMIC DNA]</scope>
    <source>
        <strain evidence="1 2">CIP 107464</strain>
    </source>
</reference>
<gene>
    <name evidence="1" type="ORF">F960_03182</name>
</gene>
<protein>
    <submittedName>
        <fullName evidence="1">Uncharacterized protein</fullName>
    </submittedName>
</protein>
<dbReference type="RefSeq" id="WP_004866479.1">
    <property type="nucleotide sequence ID" value="NZ_ASYY01000108.1"/>
</dbReference>
<keyword evidence="2" id="KW-1185">Reference proteome</keyword>
<dbReference type="GeneID" id="84210471"/>
<evidence type="ECO:0000313" key="1">
    <source>
        <dbReference type="EMBL" id="ENV32675.1"/>
    </source>
</evidence>
<evidence type="ECO:0000313" key="2">
    <source>
        <dbReference type="Proteomes" id="UP000013117"/>
    </source>
</evidence>
<comment type="caution">
    <text evidence="1">The sequence shown here is derived from an EMBL/GenBank/DDBJ whole genome shotgun (WGS) entry which is preliminary data.</text>
</comment>
<proteinExistence type="predicted"/>
<organism evidence="1 2">
    <name type="scientific">Acinetobacter gerneri DSM 14967 = CIP 107464 = MTCC 9824</name>
    <dbReference type="NCBI Taxonomy" id="1120926"/>
    <lineage>
        <taxon>Bacteria</taxon>
        <taxon>Pseudomonadati</taxon>
        <taxon>Pseudomonadota</taxon>
        <taxon>Gammaproteobacteria</taxon>
        <taxon>Moraxellales</taxon>
        <taxon>Moraxellaceae</taxon>
        <taxon>Acinetobacter</taxon>
    </lineage>
</organism>
<dbReference type="PATRIC" id="fig|1120926.3.peg.3094"/>
<dbReference type="AlphaFoldDB" id="N8ZMF2"/>